<dbReference type="Proteomes" id="UP000239290">
    <property type="component" value="Unassembled WGS sequence"/>
</dbReference>
<sequence>MTEVSANSVPILQTAVVPGVGRTASISDRQHSDGLGVSATAVKPRRPTTPGTPIPATTYLAAGVAPPGGRR</sequence>
<comment type="caution">
    <text evidence="2">The sequence shown here is derived from an EMBL/GenBank/DDBJ whole genome shotgun (WGS) entry which is preliminary data.</text>
</comment>
<proteinExistence type="predicted"/>
<feature type="region of interest" description="Disordered" evidence="1">
    <location>
        <begin position="21"/>
        <end position="71"/>
    </location>
</feature>
<dbReference type="AlphaFoldDB" id="A0A2S8J2B3"/>
<name>A0A2S8J2B3_RHOOP</name>
<organism evidence="2 3">
    <name type="scientific">Rhodococcus opacus</name>
    <name type="common">Nocardia opaca</name>
    <dbReference type="NCBI Taxonomy" id="37919"/>
    <lineage>
        <taxon>Bacteria</taxon>
        <taxon>Bacillati</taxon>
        <taxon>Actinomycetota</taxon>
        <taxon>Actinomycetes</taxon>
        <taxon>Mycobacteriales</taxon>
        <taxon>Nocardiaceae</taxon>
        <taxon>Rhodococcus</taxon>
    </lineage>
</organism>
<reference evidence="3" key="1">
    <citation type="submission" date="2018-02" db="EMBL/GenBank/DDBJ databases">
        <title>Draft genome sequencing of Rhodococcus opacus KU647198.</title>
        <authorList>
            <person name="Zheng B.-X."/>
        </authorList>
    </citation>
    <scope>NUCLEOTIDE SEQUENCE [LARGE SCALE GENOMIC DNA]</scope>
    <source>
        <strain evidence="3">04-OD7</strain>
    </source>
</reference>
<evidence type="ECO:0000313" key="3">
    <source>
        <dbReference type="Proteomes" id="UP000239290"/>
    </source>
</evidence>
<dbReference type="EMBL" id="PUIO01000037">
    <property type="protein sequence ID" value="PQP21123.1"/>
    <property type="molecule type" value="Genomic_DNA"/>
</dbReference>
<accession>A0A2S8J2B3</accession>
<evidence type="ECO:0000256" key="1">
    <source>
        <dbReference type="SAM" id="MobiDB-lite"/>
    </source>
</evidence>
<gene>
    <name evidence="2" type="ORF">C5613_26495</name>
</gene>
<feature type="compositionally biased region" description="Low complexity" evidence="1">
    <location>
        <begin position="48"/>
        <end position="58"/>
    </location>
</feature>
<evidence type="ECO:0000313" key="2">
    <source>
        <dbReference type="EMBL" id="PQP21123.1"/>
    </source>
</evidence>
<protein>
    <submittedName>
        <fullName evidence="2">Uncharacterized protein</fullName>
    </submittedName>
</protein>